<dbReference type="RefSeq" id="WP_386831544.1">
    <property type="nucleotide sequence ID" value="NZ_JBHUNP010000001.1"/>
</dbReference>
<dbReference type="EMBL" id="JBHUNP010000001">
    <property type="protein sequence ID" value="MFD2646705.1"/>
    <property type="molecule type" value="Genomic_DNA"/>
</dbReference>
<protein>
    <submittedName>
        <fullName evidence="2">Uncharacterized protein</fullName>
    </submittedName>
</protein>
<feature type="compositionally biased region" description="Low complexity" evidence="1">
    <location>
        <begin position="92"/>
        <end position="102"/>
    </location>
</feature>
<evidence type="ECO:0000313" key="2">
    <source>
        <dbReference type="EMBL" id="MFD2646705.1"/>
    </source>
</evidence>
<proteinExistence type="predicted"/>
<organism evidence="2 3">
    <name type="scientific">Devosia albogilva</name>
    <dbReference type="NCBI Taxonomy" id="429726"/>
    <lineage>
        <taxon>Bacteria</taxon>
        <taxon>Pseudomonadati</taxon>
        <taxon>Pseudomonadota</taxon>
        <taxon>Alphaproteobacteria</taxon>
        <taxon>Hyphomicrobiales</taxon>
        <taxon>Devosiaceae</taxon>
        <taxon>Devosia</taxon>
    </lineage>
</organism>
<feature type="compositionally biased region" description="Polar residues" evidence="1">
    <location>
        <begin position="103"/>
        <end position="115"/>
    </location>
</feature>
<reference evidence="3" key="1">
    <citation type="journal article" date="2019" name="Int. J. Syst. Evol. Microbiol.">
        <title>The Global Catalogue of Microorganisms (GCM) 10K type strain sequencing project: providing services to taxonomists for standard genome sequencing and annotation.</title>
        <authorList>
            <consortium name="The Broad Institute Genomics Platform"/>
            <consortium name="The Broad Institute Genome Sequencing Center for Infectious Disease"/>
            <person name="Wu L."/>
            <person name="Ma J."/>
        </authorList>
    </citation>
    <scope>NUCLEOTIDE SEQUENCE [LARGE SCALE GENOMIC DNA]</scope>
    <source>
        <strain evidence="3">CCM 7427</strain>
    </source>
</reference>
<keyword evidence="3" id="KW-1185">Reference proteome</keyword>
<sequence length="272" mass="27940">MQIDRRFTNGLAWAGVFIIVGVPVADLVSAQLLEPATERAATVTAPATPPAPVPRPAAERPRAPAVEVAATKPTSAPEPEVEPEAVEVAAVEPAKPAAQPKPTSASTDPVASYVQSGKPLPSYISDGGNEAPAAAAVTTPAATQPSAPAKPVAEPVEDDPITVAAVPEKPVPFPMPLSMRPTPQTAPTFGVAPAVAATPATGAPPLIIPDTVVAPVPPVEITAADLEDWESGPLSEFLARRQGNASAYLEPAPRRDRLVAPADDFYFFPFGD</sequence>
<feature type="region of interest" description="Disordered" evidence="1">
    <location>
        <begin position="41"/>
        <end position="64"/>
    </location>
</feature>
<feature type="region of interest" description="Disordered" evidence="1">
    <location>
        <begin position="92"/>
        <end position="154"/>
    </location>
</feature>
<comment type="caution">
    <text evidence="2">The sequence shown here is derived from an EMBL/GenBank/DDBJ whole genome shotgun (WGS) entry which is preliminary data.</text>
</comment>
<dbReference type="Proteomes" id="UP001597521">
    <property type="component" value="Unassembled WGS sequence"/>
</dbReference>
<evidence type="ECO:0000256" key="1">
    <source>
        <dbReference type="SAM" id="MobiDB-lite"/>
    </source>
</evidence>
<name>A0ABW5QG21_9HYPH</name>
<gene>
    <name evidence="2" type="ORF">ACFSX5_02740</name>
</gene>
<accession>A0ABW5QG21</accession>
<feature type="compositionally biased region" description="Low complexity" evidence="1">
    <location>
        <begin position="131"/>
        <end position="151"/>
    </location>
</feature>
<evidence type="ECO:0000313" key="3">
    <source>
        <dbReference type="Proteomes" id="UP001597521"/>
    </source>
</evidence>